<dbReference type="InterPro" id="IPR058240">
    <property type="entry name" value="rSAM_sf"/>
</dbReference>
<dbReference type="InterPro" id="IPR034457">
    <property type="entry name" value="Organic_radical-activating"/>
</dbReference>
<dbReference type="SFLD" id="SFLDF00299">
    <property type="entry name" value="anaerobic_ribonucleoside-triph"/>
    <property type="match status" value="1"/>
</dbReference>
<keyword evidence="4" id="KW-0479">Metal-binding</keyword>
<dbReference type="EMBL" id="CP001685">
    <property type="protein sequence ID" value="ACV38896.1"/>
    <property type="molecule type" value="Genomic_DNA"/>
</dbReference>
<dbReference type="InterPro" id="IPR013785">
    <property type="entry name" value="Aldolase_TIM"/>
</dbReference>
<dbReference type="RefSeq" id="WP_015769243.1">
    <property type="nucleotide sequence ID" value="NC_013192.1"/>
</dbReference>
<dbReference type="Pfam" id="PF13353">
    <property type="entry name" value="Fer4_12"/>
    <property type="match status" value="1"/>
</dbReference>
<name>C7N9R5_LEPBD</name>
<dbReference type="PROSITE" id="PS51918">
    <property type="entry name" value="RADICAL_SAM"/>
    <property type="match status" value="1"/>
</dbReference>
<dbReference type="GO" id="GO:0051539">
    <property type="term" value="F:4 iron, 4 sulfur cluster binding"/>
    <property type="evidence" value="ECO:0007669"/>
    <property type="project" value="UniProtKB-KW"/>
</dbReference>
<keyword evidence="5" id="KW-0408">Iron</keyword>
<evidence type="ECO:0000259" key="7">
    <source>
        <dbReference type="PROSITE" id="PS51918"/>
    </source>
</evidence>
<dbReference type="InterPro" id="IPR007197">
    <property type="entry name" value="rSAM"/>
</dbReference>
<dbReference type="SFLD" id="SFLDG01066">
    <property type="entry name" value="organic_radical-activating_enz"/>
    <property type="match status" value="1"/>
</dbReference>
<dbReference type="SUPFAM" id="SSF102114">
    <property type="entry name" value="Radical SAM enzymes"/>
    <property type="match status" value="1"/>
</dbReference>
<organism evidence="8 9">
    <name type="scientific">Leptotrichia buccalis (strain ATCC 14201 / DSM 1135 / JCM 12969 / NCTC 10249 / C-1013-b)</name>
    <dbReference type="NCBI Taxonomy" id="523794"/>
    <lineage>
        <taxon>Bacteria</taxon>
        <taxon>Fusobacteriati</taxon>
        <taxon>Fusobacteriota</taxon>
        <taxon>Fusobacteriia</taxon>
        <taxon>Fusobacteriales</taxon>
        <taxon>Leptotrichiaceae</taxon>
        <taxon>Leptotrichia</taxon>
    </lineage>
</organism>
<dbReference type="GO" id="GO:0046872">
    <property type="term" value="F:metal ion binding"/>
    <property type="evidence" value="ECO:0007669"/>
    <property type="project" value="UniProtKB-KW"/>
</dbReference>
<protein>
    <submittedName>
        <fullName evidence="8">Radical SAM domain protein</fullName>
    </submittedName>
</protein>
<accession>C7N9R5</accession>
<dbReference type="PANTHER" id="PTHR30352">
    <property type="entry name" value="PYRUVATE FORMATE-LYASE-ACTIVATING ENZYME"/>
    <property type="match status" value="1"/>
</dbReference>
<proteinExistence type="predicted"/>
<dbReference type="KEGG" id="lba:Lebu_0995"/>
<dbReference type="SFLD" id="SFLDG01063">
    <property type="entry name" value="activating_enzymes__group_1"/>
    <property type="match status" value="1"/>
</dbReference>
<evidence type="ECO:0000313" key="8">
    <source>
        <dbReference type="EMBL" id="ACV38896.1"/>
    </source>
</evidence>
<comment type="cofactor">
    <cofactor evidence="1">
        <name>[4Fe-4S] cluster</name>
        <dbReference type="ChEBI" id="CHEBI:49883"/>
    </cofactor>
</comment>
<gene>
    <name evidence="8" type="ordered locus">Lebu_0995</name>
</gene>
<dbReference type="AlphaFoldDB" id="C7N9R5"/>
<evidence type="ECO:0000256" key="4">
    <source>
        <dbReference type="ARBA" id="ARBA00022723"/>
    </source>
</evidence>
<dbReference type="Proteomes" id="UP000001910">
    <property type="component" value="Chromosome"/>
</dbReference>
<keyword evidence="6" id="KW-0411">Iron-sulfur</keyword>
<dbReference type="CDD" id="cd01335">
    <property type="entry name" value="Radical_SAM"/>
    <property type="match status" value="1"/>
</dbReference>
<dbReference type="SFLD" id="SFLDS00029">
    <property type="entry name" value="Radical_SAM"/>
    <property type="match status" value="1"/>
</dbReference>
<keyword evidence="9" id="KW-1185">Reference proteome</keyword>
<evidence type="ECO:0000256" key="5">
    <source>
        <dbReference type="ARBA" id="ARBA00023004"/>
    </source>
</evidence>
<reference evidence="8 9" key="1">
    <citation type="journal article" date="2009" name="Stand. Genomic Sci.">
        <title>Complete genome sequence of Leptotrichia buccalis type strain (C-1013-b).</title>
        <authorList>
            <person name="Ivanova N."/>
            <person name="Gronow S."/>
            <person name="Lapidus A."/>
            <person name="Copeland A."/>
            <person name="Glavina Del Rio T."/>
            <person name="Nolan M."/>
            <person name="Lucas S."/>
            <person name="Chen F."/>
            <person name="Tice H."/>
            <person name="Cheng J.F."/>
            <person name="Saunders E."/>
            <person name="Bruce D."/>
            <person name="Goodwin L."/>
            <person name="Brettin T."/>
            <person name="Detter J.C."/>
            <person name="Han C."/>
            <person name="Pitluck S."/>
            <person name="Mikhailova N."/>
            <person name="Pati A."/>
            <person name="Mavrommatis K."/>
            <person name="Chen A."/>
            <person name="Palaniappan K."/>
            <person name="Land M."/>
            <person name="Hauser L."/>
            <person name="Chang Y.J."/>
            <person name="Jeffries C.D."/>
            <person name="Chain P."/>
            <person name="Rohde C."/>
            <person name="Goker M."/>
            <person name="Bristow J."/>
            <person name="Eisen J.A."/>
            <person name="Markowitz V."/>
            <person name="Hugenholtz P."/>
            <person name="Kyrpides N.C."/>
            <person name="Klenk H.P."/>
        </authorList>
    </citation>
    <scope>NUCLEOTIDE SEQUENCE [LARGE SCALE GENOMIC DNA]</scope>
    <source>
        <strain evidence="9">ATCC 14201 / DSM 1135 / JCM 12969 / NCTC 10249 / C-1013-b</strain>
    </source>
</reference>
<dbReference type="InterPro" id="IPR012837">
    <property type="entry name" value="NrdG"/>
</dbReference>
<dbReference type="eggNOG" id="COG0602">
    <property type="taxonomic scope" value="Bacteria"/>
</dbReference>
<sequence length="192" mass="22336">MYIDRILYPIHTLGPGNRAVIWTKGCSKGCKNCSNPELWHIGKAAKSRSVKELFQIILNISRENRIDGITFTGGDPIEQFDELIEFIKLLKEITNDILVYTGDYFKDLSKNRQEKIKKNISVLIDGPYIHELNFKYVNLRGSKNQNIIYFNKKLKYKYKKYMKKGRMIQNIIMGEKIISVGIHDRQEESNSG</sequence>
<keyword evidence="2" id="KW-0004">4Fe-4S</keyword>
<evidence type="ECO:0000313" key="9">
    <source>
        <dbReference type="Proteomes" id="UP000001910"/>
    </source>
</evidence>
<dbReference type="OrthoDB" id="9782387at2"/>
<dbReference type="GO" id="GO:0043365">
    <property type="term" value="F:[formate-C-acetyltransferase]-activating enzyme activity"/>
    <property type="evidence" value="ECO:0007669"/>
    <property type="project" value="InterPro"/>
</dbReference>
<evidence type="ECO:0000256" key="2">
    <source>
        <dbReference type="ARBA" id="ARBA00022485"/>
    </source>
</evidence>
<evidence type="ECO:0000256" key="1">
    <source>
        <dbReference type="ARBA" id="ARBA00001966"/>
    </source>
</evidence>
<dbReference type="Gene3D" id="3.20.20.70">
    <property type="entry name" value="Aldolase class I"/>
    <property type="match status" value="1"/>
</dbReference>
<keyword evidence="3" id="KW-0949">S-adenosyl-L-methionine</keyword>
<evidence type="ECO:0000256" key="3">
    <source>
        <dbReference type="ARBA" id="ARBA00022691"/>
    </source>
</evidence>
<dbReference type="PANTHER" id="PTHR30352:SF2">
    <property type="entry name" value="ANAEROBIC RIBONUCLEOSIDE-TRIPHOSPHATE REDUCTASE-ACTIVATING PROTEIN"/>
    <property type="match status" value="1"/>
</dbReference>
<evidence type="ECO:0000256" key="6">
    <source>
        <dbReference type="ARBA" id="ARBA00023014"/>
    </source>
</evidence>
<dbReference type="STRING" id="523794.Lebu_0995"/>
<feature type="domain" description="Radical SAM core" evidence="7">
    <location>
        <begin position="12"/>
        <end position="192"/>
    </location>
</feature>
<dbReference type="GO" id="GO:0004748">
    <property type="term" value="F:ribonucleoside-diphosphate reductase activity, thioredoxin disulfide as acceptor"/>
    <property type="evidence" value="ECO:0007669"/>
    <property type="project" value="TreeGrafter"/>
</dbReference>
<dbReference type="HOGENOM" id="CLU_089926_1_0_0"/>